<dbReference type="InterPro" id="IPR001737">
    <property type="entry name" value="KsgA/Erm"/>
</dbReference>
<keyword evidence="1 7" id="KW-0963">Cytoplasm</keyword>
<feature type="binding site" evidence="7 8">
    <location>
        <position position="120"/>
    </location>
    <ligand>
        <name>S-adenosyl-L-methionine</name>
        <dbReference type="ChEBI" id="CHEBI:59789"/>
    </ligand>
</feature>
<dbReference type="InterPro" id="IPR029063">
    <property type="entry name" value="SAM-dependent_MTases_sf"/>
</dbReference>
<dbReference type="InterPro" id="IPR020596">
    <property type="entry name" value="rRNA_Ade_Mease_Trfase_CS"/>
</dbReference>
<evidence type="ECO:0000256" key="6">
    <source>
        <dbReference type="ARBA" id="ARBA00022884"/>
    </source>
</evidence>
<evidence type="ECO:0000256" key="4">
    <source>
        <dbReference type="ARBA" id="ARBA00022679"/>
    </source>
</evidence>
<dbReference type="SUPFAM" id="SSF53335">
    <property type="entry name" value="S-adenosyl-L-methionine-dependent methyltransferases"/>
    <property type="match status" value="1"/>
</dbReference>
<evidence type="ECO:0000313" key="11">
    <source>
        <dbReference type="Proteomes" id="UP000886857"/>
    </source>
</evidence>
<evidence type="ECO:0000256" key="2">
    <source>
        <dbReference type="ARBA" id="ARBA00022552"/>
    </source>
</evidence>
<dbReference type="EC" id="2.1.1.182" evidence="7"/>
<dbReference type="CDD" id="cd02440">
    <property type="entry name" value="AdoMet_MTases"/>
    <property type="match status" value="1"/>
</dbReference>
<dbReference type="Pfam" id="PF00398">
    <property type="entry name" value="RrnaAD"/>
    <property type="match status" value="1"/>
</dbReference>
<dbReference type="Proteomes" id="UP000886857">
    <property type="component" value="Unassembled WGS sequence"/>
</dbReference>
<evidence type="ECO:0000259" key="9">
    <source>
        <dbReference type="SMART" id="SM00650"/>
    </source>
</evidence>
<dbReference type="NCBIfam" id="TIGR00755">
    <property type="entry name" value="ksgA"/>
    <property type="match status" value="1"/>
</dbReference>
<keyword evidence="5 7" id="KW-0949">S-adenosyl-L-methionine</keyword>
<comment type="similarity">
    <text evidence="7">Belongs to the class I-like SAM-binding methyltransferase superfamily. rRNA adenine N(6)-methyltransferase family. RsmA subfamily.</text>
</comment>
<organism evidence="10 11">
    <name type="scientific">Candidatus Limadaptatus stercoripullorum</name>
    <dbReference type="NCBI Taxonomy" id="2840846"/>
    <lineage>
        <taxon>Bacteria</taxon>
        <taxon>Bacillati</taxon>
        <taxon>Bacillota</taxon>
        <taxon>Clostridia</taxon>
        <taxon>Eubacteriales</taxon>
        <taxon>Candidatus Limadaptatus</taxon>
    </lineage>
</organism>
<dbReference type="GO" id="GO:0052908">
    <property type="term" value="F:16S rRNA (adenine(1518)-N(6)/adenine(1519)-N(6))-dimethyltransferase activity"/>
    <property type="evidence" value="ECO:0007669"/>
    <property type="project" value="UniProtKB-EC"/>
</dbReference>
<dbReference type="InterPro" id="IPR023165">
    <property type="entry name" value="rRNA_Ade_diMease-like_C"/>
</dbReference>
<feature type="binding site" evidence="7 8">
    <location>
        <position position="97"/>
    </location>
    <ligand>
        <name>S-adenosyl-L-methionine</name>
        <dbReference type="ChEBI" id="CHEBI:59789"/>
    </ligand>
</feature>
<dbReference type="PANTHER" id="PTHR11727">
    <property type="entry name" value="DIMETHYLADENOSINE TRANSFERASE"/>
    <property type="match status" value="1"/>
</dbReference>
<comment type="catalytic activity">
    <reaction evidence="7">
        <text>adenosine(1518)/adenosine(1519) in 16S rRNA + 4 S-adenosyl-L-methionine = N(6)-dimethyladenosine(1518)/N(6)-dimethyladenosine(1519) in 16S rRNA + 4 S-adenosyl-L-homocysteine + 4 H(+)</text>
        <dbReference type="Rhea" id="RHEA:19609"/>
        <dbReference type="Rhea" id="RHEA-COMP:10232"/>
        <dbReference type="Rhea" id="RHEA-COMP:10233"/>
        <dbReference type="ChEBI" id="CHEBI:15378"/>
        <dbReference type="ChEBI" id="CHEBI:57856"/>
        <dbReference type="ChEBI" id="CHEBI:59789"/>
        <dbReference type="ChEBI" id="CHEBI:74411"/>
        <dbReference type="ChEBI" id="CHEBI:74493"/>
        <dbReference type="EC" id="2.1.1.182"/>
    </reaction>
</comment>
<accession>A0A9D1SVM8</accession>
<dbReference type="GO" id="GO:0003723">
    <property type="term" value="F:RNA binding"/>
    <property type="evidence" value="ECO:0007669"/>
    <property type="project" value="UniProtKB-UniRule"/>
</dbReference>
<keyword evidence="2 7" id="KW-0698">rRNA processing</keyword>
<proteinExistence type="inferred from homology"/>
<feature type="domain" description="Ribosomal RNA adenine methylase transferase N-terminal" evidence="9">
    <location>
        <begin position="31"/>
        <end position="205"/>
    </location>
</feature>
<evidence type="ECO:0000313" key="10">
    <source>
        <dbReference type="EMBL" id="HIU98374.1"/>
    </source>
</evidence>
<sequence>MEKADIRELLRASGFRFDKALGQNFIFDGNLLSAIAADAGAAAGETVVEIGTGAGTLTRALADAADRVISFEVDERLKDILSLTLAGADNVTVVFRDVLKMTDAELSAVVGGGSFRVAGNLPYCVTTPMIMRFAESDLPVSSITVMVQKEVADRLVARPGTPEYSAVTLGVKLFGDARITRDVGRRMFLPAPNVDSAVVRIDRVEGRSCGEDPAALRRIIRAGFAMRRKTLANNLAAAYSVPREKANEAIAAAGFPPLVRGETLSLSDYIKLLGALRATGTI</sequence>
<dbReference type="PANTHER" id="PTHR11727:SF7">
    <property type="entry name" value="DIMETHYLADENOSINE TRANSFERASE-RELATED"/>
    <property type="match status" value="1"/>
</dbReference>
<dbReference type="InterPro" id="IPR011530">
    <property type="entry name" value="rRNA_adenine_dimethylase"/>
</dbReference>
<evidence type="ECO:0000256" key="8">
    <source>
        <dbReference type="PROSITE-ProRule" id="PRU01026"/>
    </source>
</evidence>
<feature type="binding site" evidence="7 8">
    <location>
        <position position="72"/>
    </location>
    <ligand>
        <name>S-adenosyl-L-methionine</name>
        <dbReference type="ChEBI" id="CHEBI:59789"/>
    </ligand>
</feature>
<dbReference type="GO" id="GO:0005829">
    <property type="term" value="C:cytosol"/>
    <property type="evidence" value="ECO:0007669"/>
    <property type="project" value="TreeGrafter"/>
</dbReference>
<comment type="function">
    <text evidence="7">Specifically dimethylates two adjacent adenosines (A1518 and A1519) in the loop of a conserved hairpin near the 3'-end of 16S rRNA in the 30S particle. May play a critical role in biogenesis of 30S subunits.</text>
</comment>
<dbReference type="PROSITE" id="PS51689">
    <property type="entry name" value="SAM_RNA_A_N6_MT"/>
    <property type="match status" value="1"/>
</dbReference>
<dbReference type="InterPro" id="IPR020598">
    <property type="entry name" value="rRNA_Ade_methylase_Trfase_N"/>
</dbReference>
<feature type="binding site" evidence="7 8">
    <location>
        <position position="26"/>
    </location>
    <ligand>
        <name>S-adenosyl-L-methionine</name>
        <dbReference type="ChEBI" id="CHEBI:59789"/>
    </ligand>
</feature>
<feature type="binding site" evidence="7 8">
    <location>
        <position position="24"/>
    </location>
    <ligand>
        <name>S-adenosyl-L-methionine</name>
        <dbReference type="ChEBI" id="CHEBI:59789"/>
    </ligand>
</feature>
<evidence type="ECO:0000256" key="7">
    <source>
        <dbReference type="HAMAP-Rule" id="MF_00607"/>
    </source>
</evidence>
<dbReference type="PROSITE" id="PS01131">
    <property type="entry name" value="RRNA_A_DIMETH"/>
    <property type="match status" value="1"/>
</dbReference>
<keyword evidence="4 7" id="KW-0808">Transferase</keyword>
<keyword evidence="6 7" id="KW-0694">RNA-binding</keyword>
<dbReference type="AlphaFoldDB" id="A0A9D1SVM8"/>
<keyword evidence="3 7" id="KW-0489">Methyltransferase</keyword>
<dbReference type="HAMAP" id="MF_00607">
    <property type="entry name" value="16SrRNA_methyltr_A"/>
    <property type="match status" value="1"/>
</dbReference>
<dbReference type="FunFam" id="3.40.50.150:FF:000023">
    <property type="entry name" value="Ribosomal RNA small subunit methyltransferase A"/>
    <property type="match status" value="1"/>
</dbReference>
<protein>
    <recommendedName>
        <fullName evidence="7">Ribosomal RNA small subunit methyltransferase A</fullName>
        <ecNumber evidence="7">2.1.1.182</ecNumber>
    </recommendedName>
    <alternativeName>
        <fullName evidence="7">16S rRNA (adenine(1518)-N(6)/adenine(1519)-N(6))-dimethyltransferase</fullName>
    </alternativeName>
    <alternativeName>
        <fullName evidence="7">16S rRNA dimethyladenosine transferase</fullName>
    </alternativeName>
    <alternativeName>
        <fullName evidence="7">16S rRNA dimethylase</fullName>
    </alternativeName>
    <alternativeName>
        <fullName evidence="7">S-adenosylmethionine-6-N', N'-adenosyl(rRNA) dimethyltransferase</fullName>
    </alternativeName>
</protein>
<reference evidence="10" key="1">
    <citation type="submission" date="2020-10" db="EMBL/GenBank/DDBJ databases">
        <authorList>
            <person name="Gilroy R."/>
        </authorList>
    </citation>
    <scope>NUCLEOTIDE SEQUENCE</scope>
    <source>
        <strain evidence="10">10406</strain>
    </source>
</reference>
<feature type="binding site" evidence="7 8">
    <location>
        <position position="51"/>
    </location>
    <ligand>
        <name>S-adenosyl-L-methionine</name>
        <dbReference type="ChEBI" id="CHEBI:59789"/>
    </ligand>
</feature>
<comment type="subcellular location">
    <subcellularLocation>
        <location evidence="7">Cytoplasm</location>
    </subcellularLocation>
</comment>
<evidence type="ECO:0000256" key="1">
    <source>
        <dbReference type="ARBA" id="ARBA00022490"/>
    </source>
</evidence>
<name>A0A9D1SVM8_9FIRM</name>
<gene>
    <name evidence="7 10" type="primary">rsmA</name>
    <name evidence="7" type="synonym">ksgA</name>
    <name evidence="10" type="ORF">IAC73_00845</name>
</gene>
<dbReference type="SMART" id="SM00650">
    <property type="entry name" value="rADc"/>
    <property type="match status" value="1"/>
</dbReference>
<evidence type="ECO:0000256" key="3">
    <source>
        <dbReference type="ARBA" id="ARBA00022603"/>
    </source>
</evidence>
<dbReference type="Gene3D" id="1.10.8.100">
    <property type="entry name" value="Ribosomal RNA adenine dimethylase-like, domain 2"/>
    <property type="match status" value="1"/>
</dbReference>
<dbReference type="EMBL" id="DVOE01000010">
    <property type="protein sequence ID" value="HIU98374.1"/>
    <property type="molecule type" value="Genomic_DNA"/>
</dbReference>
<evidence type="ECO:0000256" key="5">
    <source>
        <dbReference type="ARBA" id="ARBA00022691"/>
    </source>
</evidence>
<comment type="caution">
    <text evidence="10">The sequence shown here is derived from an EMBL/GenBank/DDBJ whole genome shotgun (WGS) entry which is preliminary data.</text>
</comment>
<dbReference type="Gene3D" id="3.40.50.150">
    <property type="entry name" value="Vaccinia Virus protein VP39"/>
    <property type="match status" value="1"/>
</dbReference>
<reference evidence="10" key="2">
    <citation type="journal article" date="2021" name="PeerJ">
        <title>Extensive microbial diversity within the chicken gut microbiome revealed by metagenomics and culture.</title>
        <authorList>
            <person name="Gilroy R."/>
            <person name="Ravi A."/>
            <person name="Getino M."/>
            <person name="Pursley I."/>
            <person name="Horton D.L."/>
            <person name="Alikhan N.F."/>
            <person name="Baker D."/>
            <person name="Gharbi K."/>
            <person name="Hall N."/>
            <person name="Watson M."/>
            <person name="Adriaenssens E.M."/>
            <person name="Foster-Nyarko E."/>
            <person name="Jarju S."/>
            <person name="Secka A."/>
            <person name="Antonio M."/>
            <person name="Oren A."/>
            <person name="Chaudhuri R.R."/>
            <person name="La Ragione R."/>
            <person name="Hildebrand F."/>
            <person name="Pallen M.J."/>
        </authorList>
    </citation>
    <scope>NUCLEOTIDE SEQUENCE</scope>
    <source>
        <strain evidence="10">10406</strain>
    </source>
</reference>